<reference evidence="2" key="1">
    <citation type="journal article" date="2022" name="Int. J. Mol. Sci.">
        <title>Draft Genome of Tanacetum Coccineum: Genomic Comparison of Closely Related Tanacetum-Family Plants.</title>
        <authorList>
            <person name="Yamashiro T."/>
            <person name="Shiraishi A."/>
            <person name="Nakayama K."/>
            <person name="Satake H."/>
        </authorList>
    </citation>
    <scope>NUCLEOTIDE SEQUENCE</scope>
</reference>
<dbReference type="EMBL" id="BQNB010011958">
    <property type="protein sequence ID" value="GJS97381.1"/>
    <property type="molecule type" value="Genomic_DNA"/>
</dbReference>
<protein>
    <submittedName>
        <fullName evidence="2">Uncharacterized protein</fullName>
    </submittedName>
</protein>
<proteinExistence type="predicted"/>
<sequence>MLKLRSCCFEEEFQRLERRKMSGLQVEQLRKLDDEMPVEAKVDGKDEQSTKPDDSTVGEAIKEAQALKLLLLAATSAQLQDLRIWVVVTKSQVSSEFPQETQPSNFKDKGKRNYVSLNLLSRTRKLGHSMMELQSLIS</sequence>
<accession>A0ABQ5A6W7</accession>
<evidence type="ECO:0000313" key="3">
    <source>
        <dbReference type="Proteomes" id="UP001151760"/>
    </source>
</evidence>
<evidence type="ECO:0000313" key="2">
    <source>
        <dbReference type="EMBL" id="GJS97381.1"/>
    </source>
</evidence>
<feature type="compositionally biased region" description="Basic and acidic residues" evidence="1">
    <location>
        <begin position="35"/>
        <end position="54"/>
    </location>
</feature>
<name>A0ABQ5A6W7_9ASTR</name>
<gene>
    <name evidence="2" type="ORF">Tco_0804349</name>
</gene>
<reference evidence="2" key="2">
    <citation type="submission" date="2022-01" db="EMBL/GenBank/DDBJ databases">
        <authorList>
            <person name="Yamashiro T."/>
            <person name="Shiraishi A."/>
            <person name="Satake H."/>
            <person name="Nakayama K."/>
        </authorList>
    </citation>
    <scope>NUCLEOTIDE SEQUENCE</scope>
</reference>
<comment type="caution">
    <text evidence="2">The sequence shown here is derived from an EMBL/GenBank/DDBJ whole genome shotgun (WGS) entry which is preliminary data.</text>
</comment>
<evidence type="ECO:0000256" key="1">
    <source>
        <dbReference type="SAM" id="MobiDB-lite"/>
    </source>
</evidence>
<organism evidence="2 3">
    <name type="scientific">Tanacetum coccineum</name>
    <dbReference type="NCBI Taxonomy" id="301880"/>
    <lineage>
        <taxon>Eukaryota</taxon>
        <taxon>Viridiplantae</taxon>
        <taxon>Streptophyta</taxon>
        <taxon>Embryophyta</taxon>
        <taxon>Tracheophyta</taxon>
        <taxon>Spermatophyta</taxon>
        <taxon>Magnoliopsida</taxon>
        <taxon>eudicotyledons</taxon>
        <taxon>Gunneridae</taxon>
        <taxon>Pentapetalae</taxon>
        <taxon>asterids</taxon>
        <taxon>campanulids</taxon>
        <taxon>Asterales</taxon>
        <taxon>Asteraceae</taxon>
        <taxon>Asteroideae</taxon>
        <taxon>Anthemideae</taxon>
        <taxon>Anthemidinae</taxon>
        <taxon>Tanacetum</taxon>
    </lineage>
</organism>
<dbReference type="Proteomes" id="UP001151760">
    <property type="component" value="Unassembled WGS sequence"/>
</dbReference>
<keyword evidence="3" id="KW-1185">Reference proteome</keyword>
<feature type="region of interest" description="Disordered" evidence="1">
    <location>
        <begin position="35"/>
        <end position="57"/>
    </location>
</feature>